<organism evidence="1 2">
    <name type="scientific">Scortum barcoo</name>
    <name type="common">barcoo grunter</name>
    <dbReference type="NCBI Taxonomy" id="214431"/>
    <lineage>
        <taxon>Eukaryota</taxon>
        <taxon>Metazoa</taxon>
        <taxon>Chordata</taxon>
        <taxon>Craniata</taxon>
        <taxon>Vertebrata</taxon>
        <taxon>Euteleostomi</taxon>
        <taxon>Actinopterygii</taxon>
        <taxon>Neopterygii</taxon>
        <taxon>Teleostei</taxon>
        <taxon>Neoteleostei</taxon>
        <taxon>Acanthomorphata</taxon>
        <taxon>Eupercaria</taxon>
        <taxon>Centrarchiformes</taxon>
        <taxon>Terapontoidei</taxon>
        <taxon>Terapontidae</taxon>
        <taxon>Scortum</taxon>
    </lineage>
</organism>
<dbReference type="Proteomes" id="UP000831701">
    <property type="component" value="Chromosome 10"/>
</dbReference>
<gene>
    <name evidence="1" type="ORF">L3Q82_009675</name>
</gene>
<protein>
    <submittedName>
        <fullName evidence="1">Uncharacterized protein</fullName>
    </submittedName>
</protein>
<comment type="caution">
    <text evidence="1">The sequence shown here is derived from an EMBL/GenBank/DDBJ whole genome shotgun (WGS) entry which is preliminary data.</text>
</comment>
<dbReference type="EMBL" id="CM041540">
    <property type="protein sequence ID" value="KAI3367038.1"/>
    <property type="molecule type" value="Genomic_DNA"/>
</dbReference>
<proteinExistence type="predicted"/>
<name>A0ACB8WGQ4_9TELE</name>
<keyword evidence="2" id="KW-1185">Reference proteome</keyword>
<reference evidence="1" key="1">
    <citation type="submission" date="2022-04" db="EMBL/GenBank/DDBJ databases">
        <title>Jade perch genome.</title>
        <authorList>
            <person name="Chao B."/>
        </authorList>
    </citation>
    <scope>NUCLEOTIDE SEQUENCE</scope>
    <source>
        <strain evidence="1">CB-2022</strain>
    </source>
</reference>
<accession>A0ACB8WGQ4</accession>
<sequence length="412" mass="44908">MGLSSSVALTSSSPTAPGPCNIKPDALSRQFSVEEKVQEEENILPTSRVFAAITWDIENAVLRAQQQQPDPGQGPPGRLFVPDAVRQPTLLPSPSSPQPVRQPDLLANHVVRLHGIPRDIVSDRGPQFISQVWKSSCTGLGASVSLTSGFHPQSNGQTERTNQDLVSATLCHGRQPEYLVHIPPLGRTRSQFPDGGARGTAVSGGLGGLWSGGTIMDSPDDRSWTITWLNVSTGTTLTSPKGHLEVTVEGGVLLGSLSCVLSPPVCHCLFVGRIGGRVRVNMVRLKELSEAIRKKIAAAHESGERFKEISKEFEISYFTVWKIVYKWRTFKTTANVPRSGRPSKFTQRADRKMLKEVIKSPKISSWDLQLALATVDVKVHDSTIRKRLHSLTLMGGVQGGNLRSLKRTLRPG</sequence>
<evidence type="ECO:0000313" key="2">
    <source>
        <dbReference type="Proteomes" id="UP000831701"/>
    </source>
</evidence>
<evidence type="ECO:0000313" key="1">
    <source>
        <dbReference type="EMBL" id="KAI3367038.1"/>
    </source>
</evidence>